<sequence>MSLFQRKEAGGRRTVAIFDIGSGSIGGAFVNLNPGKLPEIIFTARHSIPVQEQLNFKRFLESMGKTLEGLALTMQKAGGGVSVNEAHVVLASPWYASQTRLVRYSQEAPFTITEKGINKLIDKEISAFQNSKLFTYPEESETAPEIMESKNIQLKLNGYVVVEPYGKKATQLEIAVYVSMIPSDIRALIKTSIAKFWRPPRIHFSSFSLSAFDAIRGIFPNEPSFLFMDIAGEITDISLAKDNILLESMSFPAGKNMLVRAIAEGLKITPALAASELDLYAENNGSPDHAKKIGEIIKKAGEEWRTLFKEAILRFAKEFPIPRTIFYTVDDNVNKWFGKTVEETKFARWGEEEGSFVVRSLGNVFLNGFVRTAAPEFQDPFLAIEAIFTNKFSSR</sequence>
<evidence type="ECO:0008006" key="3">
    <source>
        <dbReference type="Google" id="ProtNLM"/>
    </source>
</evidence>
<reference evidence="1 2" key="1">
    <citation type="journal article" date="2016" name="Nat. Commun.">
        <title>Thousands of microbial genomes shed light on interconnected biogeochemical processes in an aquifer system.</title>
        <authorList>
            <person name="Anantharaman K."/>
            <person name="Brown C.T."/>
            <person name="Hug L.A."/>
            <person name="Sharon I."/>
            <person name="Castelle C.J."/>
            <person name="Probst A.J."/>
            <person name="Thomas B.C."/>
            <person name="Singh A."/>
            <person name="Wilkins M.J."/>
            <person name="Karaoz U."/>
            <person name="Brodie E.L."/>
            <person name="Williams K.H."/>
            <person name="Hubbard S.S."/>
            <person name="Banfield J.F."/>
        </authorList>
    </citation>
    <scope>NUCLEOTIDE SEQUENCE [LARGE SCALE GENOMIC DNA]</scope>
</reference>
<dbReference type="STRING" id="1798661.A3D65_06000"/>
<organism evidence="1 2">
    <name type="scientific">Candidatus Lloydbacteria bacterium RIFCSPHIGHO2_02_FULL_50_13</name>
    <dbReference type="NCBI Taxonomy" id="1798661"/>
    <lineage>
        <taxon>Bacteria</taxon>
        <taxon>Candidatus Lloydiibacteriota</taxon>
    </lineage>
</organism>
<dbReference type="Gene3D" id="3.30.420.40">
    <property type="match status" value="1"/>
</dbReference>
<dbReference type="EMBL" id="MHLL01000058">
    <property type="protein sequence ID" value="OGZ07512.1"/>
    <property type="molecule type" value="Genomic_DNA"/>
</dbReference>
<dbReference type="Proteomes" id="UP000177996">
    <property type="component" value="Unassembled WGS sequence"/>
</dbReference>
<name>A0A1G2D218_9BACT</name>
<proteinExistence type="predicted"/>
<accession>A0A1G2D218</accession>
<comment type="caution">
    <text evidence="1">The sequence shown here is derived from an EMBL/GenBank/DDBJ whole genome shotgun (WGS) entry which is preliminary data.</text>
</comment>
<dbReference type="AlphaFoldDB" id="A0A1G2D218"/>
<evidence type="ECO:0000313" key="2">
    <source>
        <dbReference type="Proteomes" id="UP000177996"/>
    </source>
</evidence>
<protein>
    <recommendedName>
        <fullName evidence="3">SHS2 domain-containing protein</fullName>
    </recommendedName>
</protein>
<evidence type="ECO:0000313" key="1">
    <source>
        <dbReference type="EMBL" id="OGZ07512.1"/>
    </source>
</evidence>
<gene>
    <name evidence="1" type="ORF">A3D65_06000</name>
</gene>